<sequence>MKTVAMIPARMGSQRLKKKNLAPLAGQPLITHAVEKCLKTDCFDEIYINSENAEFGQYAEEYGIKFYQRPEELGNSVATSEQFVYDFLKHVDCDLLVQVHSIAPLLTMEEILSFTRAFAASDADVMLSCIEDQIEVAYQDQPVNFTFAEKTNSQELKPTQRVTWSITGWRAKSYIDAVESGHIGTYNGKIAFYPVNAISGHVIKTQQDLDIAEALLSVLRK</sequence>
<protein>
    <recommendedName>
        <fullName evidence="3">CMP-N-acetylneuraminic acid synthetase</fullName>
    </recommendedName>
</protein>
<dbReference type="Gene3D" id="3.90.550.10">
    <property type="entry name" value="Spore Coat Polysaccharide Biosynthesis Protein SpsA, Chain A"/>
    <property type="match status" value="1"/>
</dbReference>
<reference evidence="1" key="2">
    <citation type="submission" date="2020-09" db="EMBL/GenBank/DDBJ databases">
        <authorList>
            <person name="Sun Q."/>
            <person name="Zhou Y."/>
        </authorList>
    </citation>
    <scope>NUCLEOTIDE SEQUENCE</scope>
    <source>
        <strain evidence="1">CGMCC 1.7081</strain>
    </source>
</reference>
<evidence type="ECO:0000313" key="2">
    <source>
        <dbReference type="Proteomes" id="UP000611500"/>
    </source>
</evidence>
<dbReference type="RefSeq" id="WP_028094956.1">
    <property type="nucleotide sequence ID" value="NZ_BNAP01000019.1"/>
</dbReference>
<evidence type="ECO:0000313" key="1">
    <source>
        <dbReference type="EMBL" id="GHG97656.1"/>
    </source>
</evidence>
<gene>
    <name evidence="1" type="ORF">GCM10010961_32530</name>
</gene>
<dbReference type="PANTHER" id="PTHR21485:SF3">
    <property type="entry name" value="N-ACYLNEURAMINATE CYTIDYLYLTRANSFERASE"/>
    <property type="match status" value="1"/>
</dbReference>
<dbReference type="InterPro" id="IPR003329">
    <property type="entry name" value="Cytidylyl_trans"/>
</dbReference>
<comment type="caution">
    <text evidence="1">The sequence shown here is derived from an EMBL/GenBank/DDBJ whole genome shotgun (WGS) entry which is preliminary data.</text>
</comment>
<dbReference type="InterPro" id="IPR029044">
    <property type="entry name" value="Nucleotide-diphossugar_trans"/>
</dbReference>
<dbReference type="AlphaFoldDB" id="A0A8J3H7S3"/>
<dbReference type="Proteomes" id="UP000611500">
    <property type="component" value="Unassembled WGS sequence"/>
</dbReference>
<proteinExistence type="predicted"/>
<keyword evidence="2" id="KW-1185">Reference proteome</keyword>
<dbReference type="InterPro" id="IPR050793">
    <property type="entry name" value="CMP-NeuNAc_synthase"/>
</dbReference>
<name>A0A8J3H7S3_9RHOB</name>
<reference evidence="1" key="1">
    <citation type="journal article" date="2014" name="Int. J. Syst. Evol. Microbiol.">
        <title>Complete genome sequence of Corynebacterium casei LMG S-19264T (=DSM 44701T), isolated from a smear-ripened cheese.</title>
        <authorList>
            <consortium name="US DOE Joint Genome Institute (JGI-PGF)"/>
            <person name="Walter F."/>
            <person name="Albersmeier A."/>
            <person name="Kalinowski J."/>
            <person name="Ruckert C."/>
        </authorList>
    </citation>
    <scope>NUCLEOTIDE SEQUENCE</scope>
    <source>
        <strain evidence="1">CGMCC 1.7081</strain>
    </source>
</reference>
<dbReference type="Pfam" id="PF02348">
    <property type="entry name" value="CTP_transf_3"/>
    <property type="match status" value="1"/>
</dbReference>
<dbReference type="EMBL" id="BNAP01000019">
    <property type="protein sequence ID" value="GHG97656.1"/>
    <property type="molecule type" value="Genomic_DNA"/>
</dbReference>
<dbReference type="GO" id="GO:0008781">
    <property type="term" value="F:N-acylneuraminate cytidylyltransferase activity"/>
    <property type="evidence" value="ECO:0007669"/>
    <property type="project" value="TreeGrafter"/>
</dbReference>
<dbReference type="SUPFAM" id="SSF53448">
    <property type="entry name" value="Nucleotide-diphospho-sugar transferases"/>
    <property type="match status" value="1"/>
</dbReference>
<accession>A0A8J3H7S3</accession>
<dbReference type="PANTHER" id="PTHR21485">
    <property type="entry name" value="HAD SUPERFAMILY MEMBERS CMAS AND KDSC"/>
    <property type="match status" value="1"/>
</dbReference>
<organism evidence="1 2">
    <name type="scientific">Pseudodonghicola xiamenensis</name>
    <dbReference type="NCBI Taxonomy" id="337702"/>
    <lineage>
        <taxon>Bacteria</taxon>
        <taxon>Pseudomonadati</taxon>
        <taxon>Pseudomonadota</taxon>
        <taxon>Alphaproteobacteria</taxon>
        <taxon>Rhodobacterales</taxon>
        <taxon>Paracoccaceae</taxon>
        <taxon>Pseudodonghicola</taxon>
    </lineage>
</organism>
<evidence type="ECO:0008006" key="3">
    <source>
        <dbReference type="Google" id="ProtNLM"/>
    </source>
</evidence>